<dbReference type="Gene3D" id="2.60.120.650">
    <property type="entry name" value="Cupin"/>
    <property type="match status" value="1"/>
</dbReference>
<dbReference type="PROSITE" id="PS51184">
    <property type="entry name" value="JMJC"/>
    <property type="match status" value="1"/>
</dbReference>
<dbReference type="GO" id="GO:0000785">
    <property type="term" value="C:chromatin"/>
    <property type="evidence" value="ECO:0007669"/>
    <property type="project" value="TreeGrafter"/>
</dbReference>
<keyword evidence="8" id="KW-1185">Reference proteome</keyword>
<dbReference type="Pfam" id="PF02375">
    <property type="entry name" value="JmjN"/>
    <property type="match status" value="1"/>
</dbReference>
<dbReference type="SMART" id="SM00545">
    <property type="entry name" value="JmjN"/>
    <property type="match status" value="1"/>
</dbReference>
<dbReference type="SMART" id="SM00501">
    <property type="entry name" value="BRIGHT"/>
    <property type="match status" value="1"/>
</dbReference>
<dbReference type="AlphaFoldDB" id="A0A8J9Y2E3"/>
<comment type="subcellular location">
    <subcellularLocation>
        <location evidence="1">Nucleus</location>
    </subcellularLocation>
</comment>
<dbReference type="EMBL" id="OV170231">
    <property type="protein sequence ID" value="CAH0716319.1"/>
    <property type="molecule type" value="Genomic_DNA"/>
</dbReference>
<dbReference type="Pfam" id="PF01388">
    <property type="entry name" value="ARID"/>
    <property type="match status" value="1"/>
</dbReference>
<dbReference type="Proteomes" id="UP000838878">
    <property type="component" value="Chromosome 11"/>
</dbReference>
<evidence type="ECO:0000256" key="3">
    <source>
        <dbReference type="SAM" id="MobiDB-lite"/>
    </source>
</evidence>
<dbReference type="Pfam" id="PF02373">
    <property type="entry name" value="JmjC"/>
    <property type="match status" value="1"/>
</dbReference>
<keyword evidence="2" id="KW-0539">Nucleus</keyword>
<evidence type="ECO:0000256" key="2">
    <source>
        <dbReference type="ARBA" id="ARBA00023242"/>
    </source>
</evidence>
<dbReference type="GO" id="GO:0006338">
    <property type="term" value="P:chromatin remodeling"/>
    <property type="evidence" value="ECO:0007669"/>
    <property type="project" value="TreeGrafter"/>
</dbReference>
<dbReference type="GO" id="GO:0003677">
    <property type="term" value="F:DNA binding"/>
    <property type="evidence" value="ECO:0007669"/>
    <property type="project" value="InterPro"/>
</dbReference>
<feature type="non-terminal residue" evidence="7">
    <location>
        <position position="1043"/>
    </location>
</feature>
<dbReference type="PROSITE" id="PS51011">
    <property type="entry name" value="ARID"/>
    <property type="match status" value="1"/>
</dbReference>
<feature type="compositionally biased region" description="Polar residues" evidence="3">
    <location>
        <begin position="365"/>
        <end position="386"/>
    </location>
</feature>
<dbReference type="InterPro" id="IPR003349">
    <property type="entry name" value="JmjN"/>
</dbReference>
<dbReference type="GO" id="GO:0005634">
    <property type="term" value="C:nucleus"/>
    <property type="evidence" value="ECO:0007669"/>
    <property type="project" value="UniProtKB-SubCell"/>
</dbReference>
<sequence>MAAHRINEGVLESKMKSKIMAQRKFAQGANVPPSNSTTNTIVEKRTTDVMKEPRNVFYNTTSAKTLLDRAAFDSVHPHDVIVVRLERLKDEDVNVESDAVKDEVSEPDTNLKLSKETGSARNLSSKSKTLNVTGRKSLLKNSHSMFLRSGARINRINNNTGKRLATKRRMPNKQLPMKKRRIRLSRKNSNQTPMSWRLTSTDTDFSVDDDRPLTYFTRTANLKVSNQIQEGTSSKNNTKSGAMSKEVDHQNTSVDKGNLNQPGPSGITRVRSRANSEVSFSGNLNQPGPSGITRVRSQASSEEAFSDQHNSPDKTIFIEIEKWMESYGYKGPSSGTFKVPRLPARLRNKAQGACQQRGDDGNLSIRGSQRSASPVSTIAPSQRSASPISTIASDIMDIENEVSEPQPGTSSDDIDTTRRNSRERTNVKKKVDKGKLVDAPVFRPTPTEFKDPVSYFEKIMPLASKYGLCKVVAPTDFSPTCNIQDTIRFLVFNQYITRLYSRWGPATKELCTIRSYLASQKIVAQPPRLGGMEVNLAKLFHVVRRLGGLRALNKKVWNKVAEEVQCGKIANPDKRLDQLYVKHLVPYETLTKRERVNMLNKMDQLWLKRNSKMVERAANPLHRQKRLLGESDSSDEEDDEERYPHMIKALKEAEECITRGLHMNLHTFKRIAYNTFKKHFPRGGAITEVEDSYWSYVLLGSEHVCVNSASIDTGPEGYGFAKNEDEPYGSHPWNLKTLSKNNGNVLRLLGPVLGLTVPTLHLGMLYSTSCWHRDPHGLPWMEYMHQGSSKIWYGISDQESERFRQAVEILCPTSRQNKTLWLPSDITMIPPNLLLEHAVSLSRVVQNPGEFIIVFPKSYSSSICTGYTVSESVYFATNSWVHSINQVFQELRESCEPSMFSLEQILISAARDPRASLTILQLVHAKLAQIIEEELDNRAIVESHGLVPRMHTREHTSGSWIVREEDECEICRTALYISRVKGVFRRNGSLCLPHAIQVLEDKDNNIEKRTIDSYEFDVFFTVEELNNIISTSKKRLLNIRQVT</sequence>
<evidence type="ECO:0000313" key="8">
    <source>
        <dbReference type="Proteomes" id="UP000838878"/>
    </source>
</evidence>
<evidence type="ECO:0008006" key="9">
    <source>
        <dbReference type="Google" id="ProtNLM"/>
    </source>
</evidence>
<organism evidence="7 8">
    <name type="scientific">Brenthis ino</name>
    <name type="common">lesser marbled fritillary</name>
    <dbReference type="NCBI Taxonomy" id="405034"/>
    <lineage>
        <taxon>Eukaryota</taxon>
        <taxon>Metazoa</taxon>
        <taxon>Ecdysozoa</taxon>
        <taxon>Arthropoda</taxon>
        <taxon>Hexapoda</taxon>
        <taxon>Insecta</taxon>
        <taxon>Pterygota</taxon>
        <taxon>Neoptera</taxon>
        <taxon>Endopterygota</taxon>
        <taxon>Lepidoptera</taxon>
        <taxon>Glossata</taxon>
        <taxon>Ditrysia</taxon>
        <taxon>Papilionoidea</taxon>
        <taxon>Nymphalidae</taxon>
        <taxon>Heliconiinae</taxon>
        <taxon>Argynnini</taxon>
        <taxon>Brenthis</taxon>
    </lineage>
</organism>
<dbReference type="SUPFAM" id="SSF46774">
    <property type="entry name" value="ARID-like"/>
    <property type="match status" value="1"/>
</dbReference>
<feature type="domain" description="JmjC" evidence="6">
    <location>
        <begin position="727"/>
        <end position="892"/>
    </location>
</feature>
<dbReference type="InterPro" id="IPR036431">
    <property type="entry name" value="ARID_dom_sf"/>
</dbReference>
<feature type="region of interest" description="Disordered" evidence="3">
    <location>
        <begin position="350"/>
        <end position="386"/>
    </location>
</feature>
<proteinExistence type="predicted"/>
<dbReference type="Gene3D" id="1.10.150.60">
    <property type="entry name" value="ARID DNA-binding domain"/>
    <property type="match status" value="1"/>
</dbReference>
<dbReference type="PANTHER" id="PTHR10694:SF113">
    <property type="entry name" value="PROTEIN JUMONJI"/>
    <property type="match status" value="1"/>
</dbReference>
<feature type="compositionally biased region" description="Basic and acidic residues" evidence="3">
    <location>
        <begin position="415"/>
        <end position="426"/>
    </location>
</feature>
<dbReference type="InterPro" id="IPR001606">
    <property type="entry name" value="ARID_dom"/>
</dbReference>
<feature type="region of interest" description="Disordered" evidence="3">
    <location>
        <begin position="618"/>
        <end position="641"/>
    </location>
</feature>
<feature type="domain" description="ARID" evidence="4">
    <location>
        <begin position="503"/>
        <end position="592"/>
    </location>
</feature>
<evidence type="ECO:0000259" key="4">
    <source>
        <dbReference type="PROSITE" id="PS51011"/>
    </source>
</evidence>
<reference evidence="7" key="1">
    <citation type="submission" date="2021-12" db="EMBL/GenBank/DDBJ databases">
        <authorList>
            <person name="Martin H S."/>
        </authorList>
    </citation>
    <scope>NUCLEOTIDE SEQUENCE</scope>
</reference>
<dbReference type="InterPro" id="IPR003347">
    <property type="entry name" value="JmjC_dom"/>
</dbReference>
<name>A0A8J9Y2E3_9NEOP</name>
<dbReference type="PROSITE" id="PS51183">
    <property type="entry name" value="JMJN"/>
    <property type="match status" value="1"/>
</dbReference>
<feature type="compositionally biased region" description="Acidic residues" evidence="3">
    <location>
        <begin position="632"/>
        <end position="641"/>
    </location>
</feature>
<gene>
    <name evidence="7" type="ORF">BINO364_LOCUS3111</name>
</gene>
<feature type="domain" description="JmjN" evidence="5">
    <location>
        <begin position="439"/>
        <end position="480"/>
    </location>
</feature>
<dbReference type="GO" id="GO:0010468">
    <property type="term" value="P:regulation of gene expression"/>
    <property type="evidence" value="ECO:0007669"/>
    <property type="project" value="TreeGrafter"/>
</dbReference>
<evidence type="ECO:0000259" key="6">
    <source>
        <dbReference type="PROSITE" id="PS51184"/>
    </source>
</evidence>
<evidence type="ECO:0000256" key="1">
    <source>
        <dbReference type="ARBA" id="ARBA00004123"/>
    </source>
</evidence>
<dbReference type="OrthoDB" id="8951118at2759"/>
<accession>A0A8J9Y2E3</accession>
<evidence type="ECO:0000313" key="7">
    <source>
        <dbReference type="EMBL" id="CAH0716319.1"/>
    </source>
</evidence>
<protein>
    <recommendedName>
        <fullName evidence="9">Protein Jumonji</fullName>
    </recommendedName>
</protein>
<feature type="compositionally biased region" description="Polar residues" evidence="3">
    <location>
        <begin position="226"/>
        <end position="241"/>
    </location>
</feature>
<feature type="region of interest" description="Disordered" evidence="3">
    <location>
        <begin position="98"/>
        <end position="129"/>
    </location>
</feature>
<feature type="compositionally biased region" description="Polar residues" evidence="3">
    <location>
        <begin position="250"/>
        <end position="263"/>
    </location>
</feature>
<feature type="compositionally biased region" description="Polar residues" evidence="3">
    <location>
        <begin position="107"/>
        <end position="129"/>
    </location>
</feature>
<dbReference type="SUPFAM" id="SSF51197">
    <property type="entry name" value="Clavaminate synthase-like"/>
    <property type="match status" value="1"/>
</dbReference>
<feature type="region of interest" description="Disordered" evidence="3">
    <location>
        <begin position="402"/>
        <end position="430"/>
    </location>
</feature>
<feature type="region of interest" description="Disordered" evidence="3">
    <location>
        <begin position="226"/>
        <end position="265"/>
    </location>
</feature>
<dbReference type="SMART" id="SM00558">
    <property type="entry name" value="JmjC"/>
    <property type="match status" value="1"/>
</dbReference>
<dbReference type="SMART" id="SM01014">
    <property type="entry name" value="ARID"/>
    <property type="match status" value="1"/>
</dbReference>
<evidence type="ECO:0000259" key="5">
    <source>
        <dbReference type="PROSITE" id="PS51183"/>
    </source>
</evidence>
<dbReference type="PANTHER" id="PTHR10694">
    <property type="entry name" value="LYSINE-SPECIFIC DEMETHYLASE"/>
    <property type="match status" value="1"/>
</dbReference>